<organism evidence="2 3">
    <name type="scientific">Hydnum rufescens UP504</name>
    <dbReference type="NCBI Taxonomy" id="1448309"/>
    <lineage>
        <taxon>Eukaryota</taxon>
        <taxon>Fungi</taxon>
        <taxon>Dikarya</taxon>
        <taxon>Basidiomycota</taxon>
        <taxon>Agaricomycotina</taxon>
        <taxon>Agaricomycetes</taxon>
        <taxon>Cantharellales</taxon>
        <taxon>Hydnaceae</taxon>
        <taxon>Hydnum</taxon>
    </lineage>
</organism>
<name>A0A9P6ADD9_9AGAM</name>
<feature type="non-terminal residue" evidence="2">
    <location>
        <position position="1"/>
    </location>
</feature>
<gene>
    <name evidence="2" type="ORF">BS47DRAFT_1402221</name>
</gene>
<evidence type="ECO:0000256" key="1">
    <source>
        <dbReference type="SAM" id="MobiDB-lite"/>
    </source>
</evidence>
<evidence type="ECO:0000313" key="2">
    <source>
        <dbReference type="EMBL" id="KAF9503636.1"/>
    </source>
</evidence>
<evidence type="ECO:0000313" key="3">
    <source>
        <dbReference type="Proteomes" id="UP000886523"/>
    </source>
</evidence>
<dbReference type="AlphaFoldDB" id="A0A9P6ADD9"/>
<keyword evidence="3" id="KW-1185">Reference proteome</keyword>
<dbReference type="Proteomes" id="UP000886523">
    <property type="component" value="Unassembled WGS sequence"/>
</dbReference>
<accession>A0A9P6ADD9</accession>
<protein>
    <submittedName>
        <fullName evidence="2">Uncharacterized protein</fullName>
    </submittedName>
</protein>
<sequence>HLNQLRARRRAALRVAAFRRQELLFGLVLSLTRSRFFHRFSRVVSPIHLNQLQARRRATLRVVAFRQQELLFDLALSLSTSSYTSGYTLCRGFPLAGVFIRSRSIAREVVQFSIGFHAFLRSLQSVSINFELHFVSWLSVAGVLARNNSIILHPPVNILCIIWLVCNKDQSNLWRHAFLVHIVLCLRWSFASAVVPHPVVPHPSSTPSSHTPSSHTPSSYTPSSHTPSSYTPSSHTPS</sequence>
<dbReference type="EMBL" id="MU129323">
    <property type="protein sequence ID" value="KAF9503636.1"/>
    <property type="molecule type" value="Genomic_DNA"/>
</dbReference>
<proteinExistence type="predicted"/>
<feature type="region of interest" description="Disordered" evidence="1">
    <location>
        <begin position="202"/>
        <end position="238"/>
    </location>
</feature>
<reference evidence="2" key="1">
    <citation type="journal article" date="2020" name="Nat. Commun.">
        <title>Large-scale genome sequencing of mycorrhizal fungi provides insights into the early evolution of symbiotic traits.</title>
        <authorList>
            <person name="Miyauchi S."/>
            <person name="Kiss E."/>
            <person name="Kuo A."/>
            <person name="Drula E."/>
            <person name="Kohler A."/>
            <person name="Sanchez-Garcia M."/>
            <person name="Morin E."/>
            <person name="Andreopoulos B."/>
            <person name="Barry K.W."/>
            <person name="Bonito G."/>
            <person name="Buee M."/>
            <person name="Carver A."/>
            <person name="Chen C."/>
            <person name="Cichocki N."/>
            <person name="Clum A."/>
            <person name="Culley D."/>
            <person name="Crous P.W."/>
            <person name="Fauchery L."/>
            <person name="Girlanda M."/>
            <person name="Hayes R.D."/>
            <person name="Keri Z."/>
            <person name="LaButti K."/>
            <person name="Lipzen A."/>
            <person name="Lombard V."/>
            <person name="Magnuson J."/>
            <person name="Maillard F."/>
            <person name="Murat C."/>
            <person name="Nolan M."/>
            <person name="Ohm R.A."/>
            <person name="Pangilinan J."/>
            <person name="Pereira M.F."/>
            <person name="Perotto S."/>
            <person name="Peter M."/>
            <person name="Pfister S."/>
            <person name="Riley R."/>
            <person name="Sitrit Y."/>
            <person name="Stielow J.B."/>
            <person name="Szollosi G."/>
            <person name="Zifcakova L."/>
            <person name="Stursova M."/>
            <person name="Spatafora J.W."/>
            <person name="Tedersoo L."/>
            <person name="Vaario L.M."/>
            <person name="Yamada A."/>
            <person name="Yan M."/>
            <person name="Wang P."/>
            <person name="Xu J."/>
            <person name="Bruns T."/>
            <person name="Baldrian P."/>
            <person name="Vilgalys R."/>
            <person name="Dunand C."/>
            <person name="Henrissat B."/>
            <person name="Grigoriev I.V."/>
            <person name="Hibbett D."/>
            <person name="Nagy L.G."/>
            <person name="Martin F.M."/>
        </authorList>
    </citation>
    <scope>NUCLEOTIDE SEQUENCE</scope>
    <source>
        <strain evidence="2">UP504</strain>
    </source>
</reference>
<comment type="caution">
    <text evidence="2">The sequence shown here is derived from an EMBL/GenBank/DDBJ whole genome shotgun (WGS) entry which is preliminary data.</text>
</comment>